<protein>
    <submittedName>
        <fullName evidence="2">Uncharacterized protein</fullName>
    </submittedName>
</protein>
<accession>A0A8S9ZHH9</accession>
<evidence type="ECO:0000256" key="1">
    <source>
        <dbReference type="SAM" id="Phobius"/>
    </source>
</evidence>
<keyword evidence="1" id="KW-1133">Transmembrane helix</keyword>
<feature type="transmembrane region" description="Helical" evidence="1">
    <location>
        <begin position="10"/>
        <end position="29"/>
    </location>
</feature>
<dbReference type="Proteomes" id="UP000605970">
    <property type="component" value="Unassembled WGS sequence"/>
</dbReference>
<keyword evidence="1" id="KW-0812">Transmembrane</keyword>
<keyword evidence="3" id="KW-1185">Reference proteome</keyword>
<comment type="caution">
    <text evidence="2">The sequence shown here is derived from an EMBL/GenBank/DDBJ whole genome shotgun (WGS) entry which is preliminary data.</text>
</comment>
<sequence>MNKNKLKEKILKYIVGLKLMSFIMLMEYVKVYMEINIYVLIQNMQIHIILIVDN</sequence>
<dbReference type="EMBL" id="JABEBT010000094">
    <property type="protein sequence ID" value="KAF7632782.1"/>
    <property type="molecule type" value="Genomic_DNA"/>
</dbReference>
<evidence type="ECO:0000313" key="2">
    <source>
        <dbReference type="EMBL" id="KAF7632782.1"/>
    </source>
</evidence>
<evidence type="ECO:0000313" key="3">
    <source>
        <dbReference type="Proteomes" id="UP000605970"/>
    </source>
</evidence>
<organism evidence="2 3">
    <name type="scientific">Meloidogyne graminicola</name>
    <dbReference type="NCBI Taxonomy" id="189291"/>
    <lineage>
        <taxon>Eukaryota</taxon>
        <taxon>Metazoa</taxon>
        <taxon>Ecdysozoa</taxon>
        <taxon>Nematoda</taxon>
        <taxon>Chromadorea</taxon>
        <taxon>Rhabditida</taxon>
        <taxon>Tylenchina</taxon>
        <taxon>Tylenchomorpha</taxon>
        <taxon>Tylenchoidea</taxon>
        <taxon>Meloidogynidae</taxon>
        <taxon>Meloidogyninae</taxon>
        <taxon>Meloidogyne</taxon>
    </lineage>
</organism>
<reference evidence="2" key="1">
    <citation type="journal article" date="2020" name="Ecol. Evol.">
        <title>Genome structure and content of the rice root-knot nematode (Meloidogyne graminicola).</title>
        <authorList>
            <person name="Phan N.T."/>
            <person name="Danchin E.G.J."/>
            <person name="Klopp C."/>
            <person name="Perfus-Barbeoch L."/>
            <person name="Kozlowski D.K."/>
            <person name="Koutsovoulos G.D."/>
            <person name="Lopez-Roques C."/>
            <person name="Bouchez O."/>
            <person name="Zahm M."/>
            <person name="Besnard G."/>
            <person name="Bellafiore S."/>
        </authorList>
    </citation>
    <scope>NUCLEOTIDE SEQUENCE</scope>
    <source>
        <strain evidence="2">VN-18</strain>
    </source>
</reference>
<name>A0A8S9ZHH9_9BILA</name>
<proteinExistence type="predicted"/>
<keyword evidence="1" id="KW-0472">Membrane</keyword>
<dbReference type="AlphaFoldDB" id="A0A8S9ZHH9"/>
<gene>
    <name evidence="2" type="ORF">Mgra_00007843</name>
</gene>